<feature type="region of interest" description="Disordered" evidence="1">
    <location>
        <begin position="1"/>
        <end position="33"/>
    </location>
</feature>
<feature type="compositionally biased region" description="Polar residues" evidence="1">
    <location>
        <begin position="1"/>
        <end position="17"/>
    </location>
</feature>
<dbReference type="AlphaFoldDB" id="A0ABD3NW11"/>
<proteinExistence type="predicted"/>
<gene>
    <name evidence="2" type="ORF">HJC23_005088</name>
</gene>
<accession>A0ABD3NW11</accession>
<evidence type="ECO:0000313" key="3">
    <source>
        <dbReference type="Proteomes" id="UP001516023"/>
    </source>
</evidence>
<dbReference type="Proteomes" id="UP001516023">
    <property type="component" value="Unassembled WGS sequence"/>
</dbReference>
<reference evidence="2 3" key="1">
    <citation type="journal article" date="2020" name="G3 (Bethesda)">
        <title>Improved Reference Genome for Cyclotella cryptica CCMP332, a Model for Cell Wall Morphogenesis, Salinity Adaptation, and Lipid Production in Diatoms (Bacillariophyta).</title>
        <authorList>
            <person name="Roberts W.R."/>
            <person name="Downey K.M."/>
            <person name="Ruck E.C."/>
            <person name="Traller J.C."/>
            <person name="Alverson A.J."/>
        </authorList>
    </citation>
    <scope>NUCLEOTIDE SEQUENCE [LARGE SCALE GENOMIC DNA]</scope>
    <source>
        <strain evidence="2 3">CCMP332</strain>
    </source>
</reference>
<dbReference type="EMBL" id="JABMIG020000384">
    <property type="protein sequence ID" value="KAL3779576.1"/>
    <property type="molecule type" value="Genomic_DNA"/>
</dbReference>
<keyword evidence="3" id="KW-1185">Reference proteome</keyword>
<evidence type="ECO:0000313" key="2">
    <source>
        <dbReference type="EMBL" id="KAL3779576.1"/>
    </source>
</evidence>
<sequence length="159" mass="18415">MITLTQRTQTIQSTPNLSVDAHPSKSKSLQPYAKTPVGQFTSTSSFTPKSILSKHRQIDSQKCLVAQVGLENFIRAVVRPLNLNLPDRVKFNMNGQGRLQSWEDVFLAERVYTKCLGISKRIYQTHSYTHEPEKRLAYFILEEYNERSVWFYRDLISLC</sequence>
<comment type="caution">
    <text evidence="2">The sequence shown here is derived from an EMBL/GenBank/DDBJ whole genome shotgun (WGS) entry which is preliminary data.</text>
</comment>
<protein>
    <submittedName>
        <fullName evidence="2">Uncharacterized protein</fullName>
    </submittedName>
</protein>
<evidence type="ECO:0000256" key="1">
    <source>
        <dbReference type="SAM" id="MobiDB-lite"/>
    </source>
</evidence>
<organism evidence="2 3">
    <name type="scientific">Cyclotella cryptica</name>
    <dbReference type="NCBI Taxonomy" id="29204"/>
    <lineage>
        <taxon>Eukaryota</taxon>
        <taxon>Sar</taxon>
        <taxon>Stramenopiles</taxon>
        <taxon>Ochrophyta</taxon>
        <taxon>Bacillariophyta</taxon>
        <taxon>Coscinodiscophyceae</taxon>
        <taxon>Thalassiosirophycidae</taxon>
        <taxon>Stephanodiscales</taxon>
        <taxon>Stephanodiscaceae</taxon>
        <taxon>Cyclotella</taxon>
    </lineage>
</organism>
<name>A0ABD3NW11_9STRA</name>